<keyword evidence="4" id="KW-1185">Reference proteome</keyword>
<evidence type="ECO:0000313" key="2">
    <source>
        <dbReference type="EMBL" id="EEX76854.1"/>
    </source>
</evidence>
<sequence length="71" mass="7845">MAIHSMIVYPGQNPSKEVLEEVRAAAKQPIAFDEECPELTDEQLKIFAVLAKKQRELKHTSGGDTFGETTA</sequence>
<dbReference type="HOGENOM" id="CLU_202617_0_0_9"/>
<dbReference type="Proteomes" id="UP000011124">
    <property type="component" value="Chromosome"/>
</dbReference>
<name>C9LW51_SELS3</name>
<organism evidence="2 3">
    <name type="scientific">Selenomonas sputigena (strain ATCC 35185 / DSM 20758 / CCUG 44933 / VPI D19B-28)</name>
    <dbReference type="NCBI Taxonomy" id="546271"/>
    <lineage>
        <taxon>Bacteria</taxon>
        <taxon>Bacillati</taxon>
        <taxon>Bacillota</taxon>
        <taxon>Negativicutes</taxon>
        <taxon>Selenomonadales</taxon>
        <taxon>Selenomonadaceae</taxon>
        <taxon>Selenomonas</taxon>
    </lineage>
</organism>
<proteinExistence type="predicted"/>
<dbReference type="Proteomes" id="UP000003505">
    <property type="component" value="Unassembled WGS sequence"/>
</dbReference>
<dbReference type="AlphaFoldDB" id="C9LW51"/>
<gene>
    <name evidence="1" type="ordered locus">Selsp_0872</name>
    <name evidence="2" type="ORF">SELSPUOL_01705</name>
</gene>
<reference evidence="2 3" key="1">
    <citation type="submission" date="2009-09" db="EMBL/GenBank/DDBJ databases">
        <authorList>
            <person name="Weinstock G."/>
            <person name="Sodergren E."/>
            <person name="Clifton S."/>
            <person name="Fulton L."/>
            <person name="Fulton B."/>
            <person name="Courtney L."/>
            <person name="Fronick C."/>
            <person name="Harrison M."/>
            <person name="Strong C."/>
            <person name="Farmer C."/>
            <person name="Delahaunty K."/>
            <person name="Markovic C."/>
            <person name="Hall O."/>
            <person name="Minx P."/>
            <person name="Tomlinson C."/>
            <person name="Mitreva M."/>
            <person name="Nelson J."/>
            <person name="Hou S."/>
            <person name="Wollam A."/>
            <person name="Pepin K.H."/>
            <person name="Johnson M."/>
            <person name="Bhonagiri V."/>
            <person name="Nash W.E."/>
            <person name="Warren W."/>
            <person name="Chinwalla A."/>
            <person name="Mardis E.R."/>
            <person name="Wilson R.K."/>
        </authorList>
    </citation>
    <scope>NUCLEOTIDE SEQUENCE [LARGE SCALE GENOMIC DNA]</scope>
    <source>
        <strain evidence="2">ATCC 35185</strain>
        <strain evidence="3">ATCC 35185 / DSM 20758 / VPI D19B-28</strain>
    </source>
</reference>
<dbReference type="EMBL" id="CP002637">
    <property type="protein sequence ID" value="AEB99836.1"/>
    <property type="molecule type" value="Genomic_DNA"/>
</dbReference>
<dbReference type="OrthoDB" id="9800467at2"/>
<reference evidence="1 4" key="2">
    <citation type="submission" date="2011-04" db="EMBL/GenBank/DDBJ databases">
        <title>The complete genome of Selenomonas sputigena DSM 20758.</title>
        <authorList>
            <consortium name="US DOE Joint Genome Institute (JGI-PGF)"/>
            <person name="Lucas S."/>
            <person name="Copeland A."/>
            <person name="Lapidus A."/>
            <person name="Bruce D."/>
            <person name="Goodwin L."/>
            <person name="Pitluck S."/>
            <person name="Peters L."/>
            <person name="Kyrpides N."/>
            <person name="Mavromatis K."/>
            <person name="Ivanova N."/>
            <person name="Ovchinnikova G."/>
            <person name="Teshima H."/>
            <person name="Detter J.C."/>
            <person name="Tapia R."/>
            <person name="Han C."/>
            <person name="Land M."/>
            <person name="Hauser L."/>
            <person name="Markowitz V."/>
            <person name="Cheng J.-F."/>
            <person name="Hugenholtz P."/>
            <person name="Woyke T."/>
            <person name="Wu D."/>
            <person name="Gronow S."/>
            <person name="Wellnitz S."/>
            <person name="Schneider S."/>
            <person name="Klenk H.-P."/>
            <person name="Eisen J.A."/>
        </authorList>
    </citation>
    <scope>NUCLEOTIDE SEQUENCE [LARGE SCALE GENOMIC DNA]</scope>
    <source>
        <strain evidence="1">ATCC 35185</strain>
        <strain evidence="4">ATCC 35185 / DSM 20758 / VPI D19B-28</strain>
    </source>
</reference>
<dbReference type="KEGG" id="ssg:Selsp_0872"/>
<accession>C9LW51</accession>
<evidence type="ECO:0000313" key="3">
    <source>
        <dbReference type="Proteomes" id="UP000003505"/>
    </source>
</evidence>
<dbReference type="EMBL" id="ACKP02000040">
    <property type="protein sequence ID" value="EEX76854.1"/>
    <property type="molecule type" value="Genomic_DNA"/>
</dbReference>
<evidence type="ECO:0000313" key="1">
    <source>
        <dbReference type="EMBL" id="AEB99836.1"/>
    </source>
</evidence>
<evidence type="ECO:0000313" key="4">
    <source>
        <dbReference type="Proteomes" id="UP000011124"/>
    </source>
</evidence>
<dbReference type="STRING" id="546271.Selsp_0872"/>
<protein>
    <submittedName>
        <fullName evidence="2">Uncharacterized protein</fullName>
    </submittedName>
</protein>